<protein>
    <submittedName>
        <fullName evidence="2">NAD(P)-binding domain-containing protein</fullName>
    </submittedName>
</protein>
<dbReference type="Pfam" id="PF13738">
    <property type="entry name" value="Pyr_redox_3"/>
    <property type="match status" value="1"/>
</dbReference>
<dbReference type="PRINTS" id="PR00469">
    <property type="entry name" value="PNDRDTASEII"/>
</dbReference>
<dbReference type="SUPFAM" id="SSF51905">
    <property type="entry name" value="FAD/NAD(P)-binding domain"/>
    <property type="match status" value="1"/>
</dbReference>
<reference evidence="2 3" key="1">
    <citation type="submission" date="2024-01" db="EMBL/GenBank/DDBJ databases">
        <authorList>
            <person name="Deng Y."/>
            <person name="Su J."/>
        </authorList>
    </citation>
    <scope>NUCLEOTIDE SEQUENCE [LARGE SCALE GENOMIC DNA]</scope>
    <source>
        <strain evidence="2 3">CPCC 100088</strain>
    </source>
</reference>
<evidence type="ECO:0000256" key="1">
    <source>
        <dbReference type="ARBA" id="ARBA00023002"/>
    </source>
</evidence>
<reference evidence="2 3" key="2">
    <citation type="submission" date="2024-06" db="EMBL/GenBank/DDBJ databases">
        <title>Thioclava kandeliae sp. nov. from a rhizosphere soil sample of Kandelia candel in a mangrove.</title>
        <authorList>
            <person name="Mu T."/>
        </authorList>
    </citation>
    <scope>NUCLEOTIDE SEQUENCE [LARGE SCALE GENOMIC DNA]</scope>
    <source>
        <strain evidence="2 3">CPCC 100088</strain>
    </source>
</reference>
<accession>A0ABV1SIP6</accession>
<dbReference type="PRINTS" id="PR00368">
    <property type="entry name" value="FADPNR"/>
</dbReference>
<keyword evidence="3" id="KW-1185">Reference proteome</keyword>
<dbReference type="Proteomes" id="UP001438953">
    <property type="component" value="Unassembled WGS sequence"/>
</dbReference>
<dbReference type="PANTHER" id="PTHR43539:SF78">
    <property type="entry name" value="FLAVIN-CONTAINING MONOOXYGENASE"/>
    <property type="match status" value="1"/>
</dbReference>
<dbReference type="InterPro" id="IPR050982">
    <property type="entry name" value="Auxin_biosynth/cation_transpt"/>
</dbReference>
<evidence type="ECO:0000313" key="2">
    <source>
        <dbReference type="EMBL" id="MER5172411.1"/>
    </source>
</evidence>
<comment type="caution">
    <text evidence="2">The sequence shown here is derived from an EMBL/GenBank/DDBJ whole genome shotgun (WGS) entry which is preliminary data.</text>
</comment>
<organism evidence="2 3">
    <name type="scientific">Thioclava kandeliae</name>
    <dbReference type="NCBI Taxonomy" id="3070818"/>
    <lineage>
        <taxon>Bacteria</taxon>
        <taxon>Pseudomonadati</taxon>
        <taxon>Pseudomonadota</taxon>
        <taxon>Alphaproteobacteria</taxon>
        <taxon>Rhodobacterales</taxon>
        <taxon>Paracoccaceae</taxon>
        <taxon>Thioclava</taxon>
    </lineage>
</organism>
<sequence>MESIRPTQPRAIPRLDVVVIGGGQAGLSAGYYLREAGLRPDRDFTILDHAPEAGGAWQFRWPSLTLSTVNGVHDLPGGFGLAESLGLENSPEIKAAHAVPQYFHQYEARFGLPVHRPVSVRQVSLRGGRYLVETDRGRISTRAVLNATGTWDAPYRPAITGAERFTGLQIHAQGYRDAAPFRGMEVVVVGAGISAIQILEEVSQVAHCYWATRSAPRYHEGPFLPEHGRAAVARVEARVRAGLPPGSLVSATGLPPSEVLERARSRGVLDPKPMFTEMTEEAVILPDGTAHRADAVIWSTGFGNALGHLAGLGLFNAQGGITMTGRLATQVEGHPRLHLLGYGPSASTVGATRAGRAAVREVLADLRREG</sequence>
<dbReference type="EMBL" id="JAYWLC010000008">
    <property type="protein sequence ID" value="MER5172411.1"/>
    <property type="molecule type" value="Genomic_DNA"/>
</dbReference>
<evidence type="ECO:0000313" key="3">
    <source>
        <dbReference type="Proteomes" id="UP001438953"/>
    </source>
</evidence>
<name>A0ABV1SIP6_9RHOB</name>
<proteinExistence type="predicted"/>
<keyword evidence="1" id="KW-0560">Oxidoreductase</keyword>
<gene>
    <name evidence="2" type="ORF">VSX56_11560</name>
</gene>
<dbReference type="InterPro" id="IPR036188">
    <property type="entry name" value="FAD/NAD-bd_sf"/>
</dbReference>
<dbReference type="RefSeq" id="WP_350937225.1">
    <property type="nucleotide sequence ID" value="NZ_JAYWLC010000008.1"/>
</dbReference>
<dbReference type="PANTHER" id="PTHR43539">
    <property type="entry name" value="FLAVIN-BINDING MONOOXYGENASE-LIKE PROTEIN (AFU_ORTHOLOGUE AFUA_4G09220)"/>
    <property type="match status" value="1"/>
</dbReference>
<dbReference type="Gene3D" id="3.50.50.60">
    <property type="entry name" value="FAD/NAD(P)-binding domain"/>
    <property type="match status" value="1"/>
</dbReference>